<organism evidence="1 2">
    <name type="scientific">Lithospermum erythrorhizon</name>
    <name type="common">Purple gromwell</name>
    <name type="synonym">Lithospermum officinale var. erythrorhizon</name>
    <dbReference type="NCBI Taxonomy" id="34254"/>
    <lineage>
        <taxon>Eukaryota</taxon>
        <taxon>Viridiplantae</taxon>
        <taxon>Streptophyta</taxon>
        <taxon>Embryophyta</taxon>
        <taxon>Tracheophyta</taxon>
        <taxon>Spermatophyta</taxon>
        <taxon>Magnoliopsida</taxon>
        <taxon>eudicotyledons</taxon>
        <taxon>Gunneridae</taxon>
        <taxon>Pentapetalae</taxon>
        <taxon>asterids</taxon>
        <taxon>lamiids</taxon>
        <taxon>Boraginales</taxon>
        <taxon>Boraginaceae</taxon>
        <taxon>Boraginoideae</taxon>
        <taxon>Lithospermeae</taxon>
        <taxon>Lithospermum</taxon>
    </lineage>
</organism>
<evidence type="ECO:0000313" key="2">
    <source>
        <dbReference type="Proteomes" id="UP001454036"/>
    </source>
</evidence>
<keyword evidence="2" id="KW-1185">Reference proteome</keyword>
<evidence type="ECO:0008006" key="3">
    <source>
        <dbReference type="Google" id="ProtNLM"/>
    </source>
</evidence>
<sequence length="142" mass="16174">MTIFLRCQKVLGIVNGTRPCPTQDHTQFDLWTQCNDIVLSWIHATLSVNETLLNFDCQTAFEAWTILGQLFQDNAAATQMHTRQQFQHFQKGELSMDEYLQLHSLFTNLKVVGEQVQENDLVAQALLGLPIPYNGFITAMNT</sequence>
<dbReference type="PANTHER" id="PTHR47481:SF29">
    <property type="entry name" value="RETROTRANSPOSON GAG DOMAIN-CONTAINING PROTEIN"/>
    <property type="match status" value="1"/>
</dbReference>
<comment type="caution">
    <text evidence="1">The sequence shown here is derived from an EMBL/GenBank/DDBJ whole genome shotgun (WGS) entry which is preliminary data.</text>
</comment>
<dbReference type="PANTHER" id="PTHR47481">
    <property type="match status" value="1"/>
</dbReference>
<accession>A0AAV3Q0S1</accession>
<evidence type="ECO:0000313" key="1">
    <source>
        <dbReference type="EMBL" id="GAA0157669.1"/>
    </source>
</evidence>
<proteinExistence type="predicted"/>
<gene>
    <name evidence="1" type="ORF">LIER_14889</name>
</gene>
<dbReference type="EMBL" id="BAABME010003157">
    <property type="protein sequence ID" value="GAA0157669.1"/>
    <property type="molecule type" value="Genomic_DNA"/>
</dbReference>
<dbReference type="Pfam" id="PF14223">
    <property type="entry name" value="Retrotran_gag_2"/>
    <property type="match status" value="1"/>
</dbReference>
<name>A0AAV3Q0S1_LITER</name>
<protein>
    <recommendedName>
        <fullName evidence="3">Retrotransposon gag domain-containing protein</fullName>
    </recommendedName>
</protein>
<reference evidence="1 2" key="1">
    <citation type="submission" date="2024-01" db="EMBL/GenBank/DDBJ databases">
        <title>The complete chloroplast genome sequence of Lithospermum erythrorhizon: insights into the phylogenetic relationship among Boraginaceae species and the maternal lineages of purple gromwells.</title>
        <authorList>
            <person name="Okada T."/>
            <person name="Watanabe K."/>
        </authorList>
    </citation>
    <scope>NUCLEOTIDE SEQUENCE [LARGE SCALE GENOMIC DNA]</scope>
</reference>
<dbReference type="Proteomes" id="UP001454036">
    <property type="component" value="Unassembled WGS sequence"/>
</dbReference>
<dbReference type="AlphaFoldDB" id="A0AAV3Q0S1"/>